<dbReference type="RefSeq" id="WP_160632620.1">
    <property type="nucleotide sequence ID" value="NZ_WWNE01000005.1"/>
</dbReference>
<name>A0A6N9NM81_9FLAO</name>
<evidence type="ECO:0000313" key="1">
    <source>
        <dbReference type="EMBL" id="NBG65675.1"/>
    </source>
</evidence>
<dbReference type="InterPro" id="IPR016084">
    <property type="entry name" value="Haem_Oase-like_multi-hlx"/>
</dbReference>
<dbReference type="InterPro" id="IPR024423">
    <property type="entry name" value="DUF3050"/>
</dbReference>
<reference evidence="1 2" key="1">
    <citation type="submission" date="2019-12" db="EMBL/GenBank/DDBJ databases">
        <authorList>
            <person name="Zhao J."/>
        </authorList>
    </citation>
    <scope>NUCLEOTIDE SEQUENCE [LARGE SCALE GENOMIC DNA]</scope>
    <source>
        <strain evidence="1 2">S-15</strain>
    </source>
</reference>
<keyword evidence="2" id="KW-1185">Reference proteome</keyword>
<evidence type="ECO:0000313" key="2">
    <source>
        <dbReference type="Proteomes" id="UP000470771"/>
    </source>
</evidence>
<dbReference type="AlphaFoldDB" id="A0A6N9NM81"/>
<protein>
    <submittedName>
        <fullName evidence="1">DUF3050 domain-containing protein</fullName>
    </submittedName>
</protein>
<dbReference type="Proteomes" id="UP000470771">
    <property type="component" value="Unassembled WGS sequence"/>
</dbReference>
<accession>A0A6N9NM81</accession>
<organism evidence="1 2">
    <name type="scientific">Acidiluteibacter ferrifornacis</name>
    <dbReference type="NCBI Taxonomy" id="2692424"/>
    <lineage>
        <taxon>Bacteria</taxon>
        <taxon>Pseudomonadati</taxon>
        <taxon>Bacteroidota</taxon>
        <taxon>Flavobacteriia</taxon>
        <taxon>Flavobacteriales</taxon>
        <taxon>Cryomorphaceae</taxon>
        <taxon>Acidiluteibacter</taxon>
    </lineage>
</organism>
<dbReference type="Gene3D" id="1.20.910.10">
    <property type="entry name" value="Heme oxygenase-like"/>
    <property type="match status" value="1"/>
</dbReference>
<dbReference type="Pfam" id="PF11251">
    <property type="entry name" value="DUF3050"/>
    <property type="match status" value="1"/>
</dbReference>
<dbReference type="EMBL" id="WWNE01000005">
    <property type="protein sequence ID" value="NBG65675.1"/>
    <property type="molecule type" value="Genomic_DNA"/>
</dbReference>
<gene>
    <name evidence="1" type="ORF">GQN54_06070</name>
</gene>
<dbReference type="SUPFAM" id="SSF48613">
    <property type="entry name" value="Heme oxygenase-like"/>
    <property type="match status" value="1"/>
</dbReference>
<proteinExistence type="predicted"/>
<comment type="caution">
    <text evidence="1">The sequence shown here is derived from an EMBL/GenBank/DDBJ whole genome shotgun (WGS) entry which is preliminary data.</text>
</comment>
<sequence>MNYSRIAQIENEILPLRKELTDHRLYNQLNSINDIQTFMESHVFAVWDFMSLLKALQIKLTSVSLPWIPSKNPILSRFINEIVFGEESDVNELNEPKSHFEMYIDAMQQIKANTEPILNLINSISKGVAVPDSLNLIGASKAIKEFVAFTFETINSDQPHLIAAAFTFGREDIIPDIFIEIVKNAEKNNQHVSYNKLTYYLIRHIEIDGDEHGPLSLQMVAELCGNDEQKWKEASQIAQIALKKRIALWDSIADRISVEDLVALQLK</sequence>